<dbReference type="InterPro" id="IPR013766">
    <property type="entry name" value="Thioredoxin_domain"/>
</dbReference>
<proteinExistence type="predicted"/>
<dbReference type="RefSeq" id="WP_125014586.1">
    <property type="nucleotide sequence ID" value="NZ_QWEZ01000001.1"/>
</dbReference>
<evidence type="ECO:0000256" key="3">
    <source>
        <dbReference type="ARBA" id="ARBA00023157"/>
    </source>
</evidence>
<keyword evidence="7" id="KW-1185">Reference proteome</keyword>
<evidence type="ECO:0000256" key="1">
    <source>
        <dbReference type="ARBA" id="ARBA00004196"/>
    </source>
</evidence>
<dbReference type="InterPro" id="IPR050553">
    <property type="entry name" value="Thioredoxin_ResA/DsbE_sf"/>
</dbReference>
<dbReference type="SUPFAM" id="SSF52833">
    <property type="entry name" value="Thioredoxin-like"/>
    <property type="match status" value="1"/>
</dbReference>
<evidence type="ECO:0000256" key="2">
    <source>
        <dbReference type="ARBA" id="ARBA00022748"/>
    </source>
</evidence>
<dbReference type="EMBL" id="QWEZ01000001">
    <property type="protein sequence ID" value="RRJ84160.1"/>
    <property type="molecule type" value="Genomic_DNA"/>
</dbReference>
<evidence type="ECO:0000259" key="5">
    <source>
        <dbReference type="PROSITE" id="PS51352"/>
    </source>
</evidence>
<keyword evidence="2" id="KW-0201">Cytochrome c-type biogenesis</keyword>
<sequence length="157" mass="17109">MRIVPLVLCCLISIGCSDSSFYDQHGHSVELATSGEGWTVINYWAQWCEPCRHEIPELNRLHHADNGVRVLGVSFDGADTPAELGRQIGDMGIEFPVLDRDPAAELGRERPLGLPSSWLLNSAGEVVEQRLGPQTEAELLALITGYRNEGLAEASGN</sequence>
<dbReference type="PROSITE" id="PS51352">
    <property type="entry name" value="THIOREDOXIN_2"/>
    <property type="match status" value="1"/>
</dbReference>
<evidence type="ECO:0000256" key="4">
    <source>
        <dbReference type="ARBA" id="ARBA00023284"/>
    </source>
</evidence>
<comment type="subcellular location">
    <subcellularLocation>
        <location evidence="1">Cell envelope</location>
    </subcellularLocation>
</comment>
<dbReference type="PANTHER" id="PTHR42852">
    <property type="entry name" value="THIOL:DISULFIDE INTERCHANGE PROTEIN DSBE"/>
    <property type="match status" value="1"/>
</dbReference>
<keyword evidence="3" id="KW-1015">Disulfide bond</keyword>
<dbReference type="GO" id="GO:0017004">
    <property type="term" value="P:cytochrome complex assembly"/>
    <property type="evidence" value="ECO:0007669"/>
    <property type="project" value="UniProtKB-KW"/>
</dbReference>
<keyword evidence="4" id="KW-0676">Redox-active center</keyword>
<comment type="caution">
    <text evidence="6">The sequence shown here is derived from an EMBL/GenBank/DDBJ whole genome shotgun (WGS) entry which is preliminary data.</text>
</comment>
<dbReference type="CDD" id="cd02966">
    <property type="entry name" value="TlpA_like_family"/>
    <property type="match status" value="1"/>
</dbReference>
<name>A0A3P3VNH5_9GAMM</name>
<dbReference type="InterPro" id="IPR036249">
    <property type="entry name" value="Thioredoxin-like_sf"/>
</dbReference>
<evidence type="ECO:0000313" key="7">
    <source>
        <dbReference type="Proteomes" id="UP000280792"/>
    </source>
</evidence>
<protein>
    <submittedName>
        <fullName evidence="6">TlpA family protein disulfide reductase</fullName>
    </submittedName>
</protein>
<organism evidence="6 7">
    <name type="scientific">Aestuariirhabdus litorea</name>
    <dbReference type="NCBI Taxonomy" id="2528527"/>
    <lineage>
        <taxon>Bacteria</taxon>
        <taxon>Pseudomonadati</taxon>
        <taxon>Pseudomonadota</taxon>
        <taxon>Gammaproteobacteria</taxon>
        <taxon>Oceanospirillales</taxon>
        <taxon>Aestuariirhabdaceae</taxon>
        <taxon>Aestuariirhabdus</taxon>
    </lineage>
</organism>
<dbReference type="PROSITE" id="PS51257">
    <property type="entry name" value="PROKAR_LIPOPROTEIN"/>
    <property type="match status" value="1"/>
</dbReference>
<feature type="domain" description="Thioredoxin" evidence="5">
    <location>
        <begin position="10"/>
        <end position="148"/>
    </location>
</feature>
<dbReference type="PANTHER" id="PTHR42852:SF6">
    <property type="entry name" value="THIOL:DISULFIDE INTERCHANGE PROTEIN DSBE"/>
    <property type="match status" value="1"/>
</dbReference>
<reference evidence="6 7" key="2">
    <citation type="submission" date="2018-12" db="EMBL/GenBank/DDBJ databases">
        <title>Simiduia agarivorans gen. nov., sp. nov., a marine, agarolytic bacterium isolated from shallow coastal water from Keelung, Taiwan.</title>
        <authorList>
            <person name="Shieh W.Y."/>
        </authorList>
    </citation>
    <scope>NUCLEOTIDE SEQUENCE [LARGE SCALE GENOMIC DNA]</scope>
    <source>
        <strain evidence="6 7">GTF-13</strain>
    </source>
</reference>
<evidence type="ECO:0000313" key="6">
    <source>
        <dbReference type="EMBL" id="RRJ84160.1"/>
    </source>
</evidence>
<accession>A0A3P3VNH5</accession>
<dbReference type="Pfam" id="PF00578">
    <property type="entry name" value="AhpC-TSA"/>
    <property type="match status" value="1"/>
</dbReference>
<gene>
    <name evidence="6" type="ORF">D0544_03300</name>
</gene>
<dbReference type="InterPro" id="IPR017937">
    <property type="entry name" value="Thioredoxin_CS"/>
</dbReference>
<dbReference type="GO" id="GO:0015036">
    <property type="term" value="F:disulfide oxidoreductase activity"/>
    <property type="evidence" value="ECO:0007669"/>
    <property type="project" value="UniProtKB-ARBA"/>
</dbReference>
<dbReference type="InterPro" id="IPR000866">
    <property type="entry name" value="AhpC/TSA"/>
</dbReference>
<dbReference type="Proteomes" id="UP000280792">
    <property type="component" value="Unassembled WGS sequence"/>
</dbReference>
<dbReference type="GO" id="GO:0030313">
    <property type="term" value="C:cell envelope"/>
    <property type="evidence" value="ECO:0007669"/>
    <property type="project" value="UniProtKB-SubCell"/>
</dbReference>
<dbReference type="Gene3D" id="3.40.30.10">
    <property type="entry name" value="Glutaredoxin"/>
    <property type="match status" value="1"/>
</dbReference>
<dbReference type="AlphaFoldDB" id="A0A3P3VNH5"/>
<dbReference type="GO" id="GO:0016209">
    <property type="term" value="F:antioxidant activity"/>
    <property type="evidence" value="ECO:0007669"/>
    <property type="project" value="InterPro"/>
</dbReference>
<dbReference type="PROSITE" id="PS00194">
    <property type="entry name" value="THIOREDOXIN_1"/>
    <property type="match status" value="1"/>
</dbReference>
<reference evidence="6 7" key="1">
    <citation type="submission" date="2018-08" db="EMBL/GenBank/DDBJ databases">
        <authorList>
            <person name="Khan S.A."/>
        </authorList>
    </citation>
    <scope>NUCLEOTIDE SEQUENCE [LARGE SCALE GENOMIC DNA]</scope>
    <source>
        <strain evidence="6 7">GTF-13</strain>
    </source>
</reference>